<dbReference type="AlphaFoldDB" id="C8S2V0"/>
<gene>
    <name evidence="1" type="ORF">Rsw2DRAFT_2378</name>
</gene>
<dbReference type="InterPro" id="IPR012349">
    <property type="entry name" value="Split_barrel_FMN-bd"/>
</dbReference>
<dbReference type="Proteomes" id="UP000010121">
    <property type="component" value="Unassembled WGS sequence"/>
</dbReference>
<keyword evidence="2" id="KW-1185">Reference proteome</keyword>
<evidence type="ECO:0000313" key="2">
    <source>
        <dbReference type="Proteomes" id="UP000010121"/>
    </source>
</evidence>
<dbReference type="OrthoDB" id="9814594at2"/>
<sequence length="163" mass="17048">MPRPDPVAPADAEARALALALLAGARHAALAVIDPETAAPGISRIALGLDAQGLPLTLISQLAPHTAALRVNPAAALMVGEPGPKGDPLTHPRLMLRVSASFLDRNAPGHAALRAHWLQSHPKSTLYVDFADFAFVRFSPVSALLNAGFGRAFRLTAADLLPH</sequence>
<reference evidence="1 2" key="1">
    <citation type="submission" date="2009-08" db="EMBL/GenBank/DDBJ databases">
        <title>The draft genome of Rhodobacter sp. SW2.</title>
        <authorList>
            <consortium name="US DOE Joint Genome Institute (JGI-PGF)"/>
            <person name="Lucas S."/>
            <person name="Copeland A."/>
            <person name="Lapidus A."/>
            <person name="Glavina del Rio T."/>
            <person name="Tice H."/>
            <person name="Bruce D."/>
            <person name="Goodwin L."/>
            <person name="Pitluck S."/>
            <person name="Larimer F."/>
            <person name="Land M.L."/>
            <person name="Hauser L."/>
            <person name="Emerson D."/>
        </authorList>
    </citation>
    <scope>NUCLEOTIDE SEQUENCE [LARGE SCALE GENOMIC DNA]</scope>
    <source>
        <strain evidence="1 2">SW2</strain>
    </source>
</reference>
<name>C8S2V0_9RHOB</name>
<accession>C8S2V0</accession>
<dbReference type="eggNOG" id="COG0748">
    <property type="taxonomic scope" value="Bacteria"/>
</dbReference>
<dbReference type="RefSeq" id="WP_008031281.1">
    <property type="nucleotide sequence ID" value="NZ_ACYY01000016.1"/>
</dbReference>
<dbReference type="Gene3D" id="2.30.110.10">
    <property type="entry name" value="Electron Transport, Fmn-binding Protein, Chain A"/>
    <property type="match status" value="1"/>
</dbReference>
<organism evidence="1 2">
    <name type="scientific">Rhodobacter ferrooxidans</name>
    <dbReference type="NCBI Taxonomy" id="371731"/>
    <lineage>
        <taxon>Bacteria</taxon>
        <taxon>Pseudomonadati</taxon>
        <taxon>Pseudomonadota</taxon>
        <taxon>Alphaproteobacteria</taxon>
        <taxon>Rhodobacterales</taxon>
        <taxon>Rhodobacter group</taxon>
        <taxon>Rhodobacter</taxon>
    </lineage>
</organism>
<evidence type="ECO:0000313" key="1">
    <source>
        <dbReference type="EMBL" id="EEW24590.1"/>
    </source>
</evidence>
<protein>
    <submittedName>
        <fullName evidence="1">Pyridoxamine 5'-phosphate oxidase family protein</fullName>
    </submittedName>
</protein>
<dbReference type="SUPFAM" id="SSF50475">
    <property type="entry name" value="FMN-binding split barrel"/>
    <property type="match status" value="1"/>
</dbReference>
<dbReference type="STRING" id="371731.Rsw2DRAFT_2378"/>
<dbReference type="EMBL" id="ACYY01000016">
    <property type="protein sequence ID" value="EEW24590.1"/>
    <property type="molecule type" value="Genomic_DNA"/>
</dbReference>
<comment type="caution">
    <text evidence="1">The sequence shown here is derived from an EMBL/GenBank/DDBJ whole genome shotgun (WGS) entry which is preliminary data.</text>
</comment>
<proteinExistence type="predicted"/>